<dbReference type="Gene3D" id="3.30.565.10">
    <property type="entry name" value="Histidine kinase-like ATPase, C-terminal domain"/>
    <property type="match status" value="1"/>
</dbReference>
<proteinExistence type="predicted"/>
<evidence type="ECO:0000313" key="6">
    <source>
        <dbReference type="Proteomes" id="UP000243502"/>
    </source>
</evidence>
<dbReference type="GO" id="GO:0000155">
    <property type="term" value="F:phosphorelay sensor kinase activity"/>
    <property type="evidence" value="ECO:0007669"/>
    <property type="project" value="InterPro"/>
</dbReference>
<dbReference type="KEGG" id="pter:C2L65_42315"/>
<reference evidence="5 6" key="1">
    <citation type="submission" date="2018-01" db="EMBL/GenBank/DDBJ databases">
        <title>Species boundaries and ecological features among Paraburkholderia terrae DSMZ17804T, P. hospita DSMZ17164T and P. caribensis DSMZ13236T.</title>
        <authorList>
            <person name="Pratama A.A."/>
        </authorList>
    </citation>
    <scope>NUCLEOTIDE SEQUENCE [LARGE SCALE GENOMIC DNA]</scope>
    <source>
        <strain evidence="5 6">DSM 17804</strain>
    </source>
</reference>
<dbReference type="Proteomes" id="UP000243502">
    <property type="component" value="Chromosome 4"/>
</dbReference>
<dbReference type="EC" id="2.7.13.3" evidence="2"/>
<sequence>MPRVNRTSRYPVGRQSALRKRVLFTRRNQGITMSLLPAFVLPSIGAPPFSPADSTKAYVECPSAPATISPFSRSQPAFGKKKAPNVTDEILAIVAHELRGPLTPLRLAVQVIRRTSPDQPDVIRMIETVERQVDAIARLADDLMDATRVGQGALRMVKREVGLMEFLADPLDAAALATAARDQTLTVVIPDRTLRIECDPVRLSQAVNNLLHNAVKYTPRGGHIRVTALAEDQSLVLSVSDDGPGISSVLLPHIFDLFAQSTRTIAASAGGLGIGLAVVSAIAEAHGGTALAASAGPGAGSEFTVRLPVGKLSRESDCA</sequence>
<dbReference type="SUPFAM" id="SSF55874">
    <property type="entry name" value="ATPase domain of HSP90 chaperone/DNA topoisomerase II/histidine kinase"/>
    <property type="match status" value="1"/>
</dbReference>
<dbReference type="SMART" id="SM00388">
    <property type="entry name" value="HisKA"/>
    <property type="match status" value="1"/>
</dbReference>
<dbReference type="CDD" id="cd00075">
    <property type="entry name" value="HATPase"/>
    <property type="match status" value="1"/>
</dbReference>
<dbReference type="CDD" id="cd00082">
    <property type="entry name" value="HisKA"/>
    <property type="match status" value="1"/>
</dbReference>
<dbReference type="Pfam" id="PF00512">
    <property type="entry name" value="HisKA"/>
    <property type="match status" value="1"/>
</dbReference>
<dbReference type="InterPro" id="IPR003661">
    <property type="entry name" value="HisK_dim/P_dom"/>
</dbReference>
<dbReference type="PANTHER" id="PTHR43547:SF2">
    <property type="entry name" value="HYBRID SIGNAL TRANSDUCTION HISTIDINE KINASE C"/>
    <property type="match status" value="1"/>
</dbReference>
<dbReference type="InterPro" id="IPR036890">
    <property type="entry name" value="HATPase_C_sf"/>
</dbReference>
<dbReference type="PROSITE" id="PS50109">
    <property type="entry name" value="HIS_KIN"/>
    <property type="match status" value="1"/>
</dbReference>
<dbReference type="InterPro" id="IPR036097">
    <property type="entry name" value="HisK_dim/P_sf"/>
</dbReference>
<keyword evidence="3" id="KW-0597">Phosphoprotein</keyword>
<dbReference type="SMART" id="SM00387">
    <property type="entry name" value="HATPase_c"/>
    <property type="match status" value="1"/>
</dbReference>
<accession>A0A2I8F478</accession>
<dbReference type="InterPro" id="IPR003594">
    <property type="entry name" value="HATPase_dom"/>
</dbReference>
<dbReference type="SUPFAM" id="SSF47384">
    <property type="entry name" value="Homodimeric domain of signal transducing histidine kinase"/>
    <property type="match status" value="1"/>
</dbReference>
<gene>
    <name evidence="5" type="ORF">C2L65_42315</name>
</gene>
<keyword evidence="5" id="KW-0418">Kinase</keyword>
<dbReference type="Gene3D" id="1.10.287.130">
    <property type="match status" value="1"/>
</dbReference>
<dbReference type="PANTHER" id="PTHR43547">
    <property type="entry name" value="TWO-COMPONENT HISTIDINE KINASE"/>
    <property type="match status" value="1"/>
</dbReference>
<dbReference type="EMBL" id="CP026114">
    <property type="protein sequence ID" value="AUT66351.1"/>
    <property type="molecule type" value="Genomic_DNA"/>
</dbReference>
<organism evidence="5 6">
    <name type="scientific">Paraburkholderia terrae</name>
    <dbReference type="NCBI Taxonomy" id="311230"/>
    <lineage>
        <taxon>Bacteria</taxon>
        <taxon>Pseudomonadati</taxon>
        <taxon>Pseudomonadota</taxon>
        <taxon>Betaproteobacteria</taxon>
        <taxon>Burkholderiales</taxon>
        <taxon>Burkholderiaceae</taxon>
        <taxon>Paraburkholderia</taxon>
    </lineage>
</organism>
<evidence type="ECO:0000313" key="5">
    <source>
        <dbReference type="EMBL" id="AUT66351.1"/>
    </source>
</evidence>
<evidence type="ECO:0000256" key="3">
    <source>
        <dbReference type="ARBA" id="ARBA00022553"/>
    </source>
</evidence>
<keyword evidence="5" id="KW-0808">Transferase</keyword>
<protein>
    <recommendedName>
        <fullName evidence="2">histidine kinase</fullName>
        <ecNumber evidence="2">2.7.13.3</ecNumber>
    </recommendedName>
</protein>
<evidence type="ECO:0000259" key="4">
    <source>
        <dbReference type="PROSITE" id="PS50109"/>
    </source>
</evidence>
<feature type="domain" description="Histidine kinase" evidence="4">
    <location>
        <begin position="93"/>
        <end position="311"/>
    </location>
</feature>
<dbReference type="InterPro" id="IPR004358">
    <property type="entry name" value="Sig_transdc_His_kin-like_C"/>
</dbReference>
<evidence type="ECO:0000256" key="1">
    <source>
        <dbReference type="ARBA" id="ARBA00000085"/>
    </source>
</evidence>
<name>A0A2I8F478_9BURK</name>
<dbReference type="Pfam" id="PF02518">
    <property type="entry name" value="HATPase_c"/>
    <property type="match status" value="1"/>
</dbReference>
<dbReference type="PRINTS" id="PR00344">
    <property type="entry name" value="BCTRLSENSOR"/>
</dbReference>
<comment type="catalytic activity">
    <reaction evidence="1">
        <text>ATP + protein L-histidine = ADP + protein N-phospho-L-histidine.</text>
        <dbReference type="EC" id="2.7.13.3"/>
    </reaction>
</comment>
<evidence type="ECO:0000256" key="2">
    <source>
        <dbReference type="ARBA" id="ARBA00012438"/>
    </source>
</evidence>
<dbReference type="AlphaFoldDB" id="A0A2I8F478"/>
<dbReference type="InterPro" id="IPR005467">
    <property type="entry name" value="His_kinase_dom"/>
</dbReference>